<reference evidence="1" key="1">
    <citation type="submission" date="2013-12" db="EMBL/GenBank/DDBJ databases">
        <authorList>
            <person name="Rivas A."/>
            <person name="Lemos M."/>
            <person name="Osorio C."/>
        </authorList>
    </citation>
    <scope>NUCLEOTIDE SEQUENCE</scope>
    <source>
        <strain evidence="1">162</strain>
    </source>
</reference>
<organism evidence="1">
    <name type="scientific">Photobacterium damselae subsp. damselae</name>
    <name type="common">Listonella damsela</name>
    <dbReference type="NCBI Taxonomy" id="85581"/>
    <lineage>
        <taxon>Bacteria</taxon>
        <taxon>Pseudomonadati</taxon>
        <taxon>Pseudomonadota</taxon>
        <taxon>Gammaproteobacteria</taxon>
        <taxon>Vibrionales</taxon>
        <taxon>Vibrionaceae</taxon>
        <taxon>Photobacterium</taxon>
    </lineage>
</organism>
<accession>W8QE62</accession>
<proteinExistence type="predicted"/>
<protein>
    <submittedName>
        <fullName evidence="1">Uncharacterized protein</fullName>
    </submittedName>
</protein>
<evidence type="ECO:0000313" key="1">
    <source>
        <dbReference type="EMBL" id="AHL64179.1"/>
    </source>
</evidence>
<name>W8QE62_PHODD</name>
<dbReference type="AlphaFoldDB" id="W8QE62"/>
<dbReference type="RefSeq" id="WP_256094183.1">
    <property type="nucleotide sequence ID" value="NZ_LZFN01000001.1"/>
</dbReference>
<dbReference type="EMBL" id="KF984031">
    <property type="protein sequence ID" value="AHL64179.1"/>
    <property type="molecule type" value="Genomic_DNA"/>
</dbReference>
<sequence>MKKQLQIALLTAFQLPLIGCAIKPVELPQKPYKYDQTHSIALHYAQAMGLNGAVDLPKGRTEELLKQREQAMLEKGLSSSLTGYLVSFAFAKSLGLSTSLSHDLAKDTAEDQFIMGAGNTKKKKDIDYNNLALYLPYELAKSKEGARQYVFNYFINTLQHMGMTLEEIDTEYEYGTGKPFTHPLCTKLETKCRYRIKVPEPVIAYAPEKLGGYKAWVWSPASRNGSFIQVYNIATWGQLGSLDMDTIKSNELAIQDTFDKPLVEHYPNWAVQYVTATYNEAPYIRVQGQKYKFEKPDSE</sequence>
<reference evidence="1" key="2">
    <citation type="journal article" date="2014" name="FEMS Microbiol. Lett.">
        <title>Evidence for horizontal gene transfer, gene duplication and genetic variation as driving forces of the diversity of haemolytic phenotypes in Photobacterium damselae subsp. damselae.</title>
        <authorList>
            <person name="Rivas A.J."/>
            <person name="Labella A.M."/>
            <person name="Borrego J.J."/>
            <person name="Lemos M.L."/>
            <person name="Osorio C.R."/>
        </authorList>
    </citation>
    <scope>NUCLEOTIDE SEQUENCE</scope>
    <source>
        <strain evidence="1">162</strain>
    </source>
</reference>